<proteinExistence type="predicted"/>
<feature type="zinc finger region" description="C3H1-type" evidence="2">
    <location>
        <begin position="363"/>
        <end position="390"/>
    </location>
</feature>
<name>A0ABD6EGE1_9BILA</name>
<feature type="compositionally biased region" description="Low complexity" evidence="3">
    <location>
        <begin position="147"/>
        <end position="160"/>
    </location>
</feature>
<dbReference type="AlphaFoldDB" id="A0ABD6EGE1"/>
<dbReference type="GO" id="GO:0008270">
    <property type="term" value="F:zinc ion binding"/>
    <property type="evidence" value="ECO:0007669"/>
    <property type="project" value="UniProtKB-KW"/>
</dbReference>
<keyword evidence="2" id="KW-0479">Metal-binding</keyword>
<dbReference type="InterPro" id="IPR045348">
    <property type="entry name" value="CPSF4/Yth1"/>
</dbReference>
<dbReference type="SMART" id="SM00356">
    <property type="entry name" value="ZnF_C3H1"/>
    <property type="match status" value="4"/>
</dbReference>
<reference evidence="5 6" key="1">
    <citation type="submission" date="2024-08" db="EMBL/GenBank/DDBJ databases">
        <title>Gnathostoma spinigerum genome.</title>
        <authorList>
            <person name="Gonzalez-Bertolin B."/>
            <person name="Monzon S."/>
            <person name="Zaballos A."/>
            <person name="Jimenez P."/>
            <person name="Dekumyoy P."/>
            <person name="Varona S."/>
            <person name="Cuesta I."/>
            <person name="Sumanam S."/>
            <person name="Adisakwattana P."/>
            <person name="Gasser R.B."/>
            <person name="Hernandez-Gonzalez A."/>
            <person name="Young N.D."/>
            <person name="Perteguer M.J."/>
        </authorList>
    </citation>
    <scope>NUCLEOTIDE SEQUENCE [LARGE SCALE GENOMIC DNA]</scope>
    <source>
        <strain evidence="5">AL3</strain>
        <tissue evidence="5">Liver</tissue>
    </source>
</reference>
<evidence type="ECO:0000313" key="6">
    <source>
        <dbReference type="Proteomes" id="UP001608902"/>
    </source>
</evidence>
<dbReference type="PANTHER" id="PTHR23102">
    <property type="entry name" value="CLEAVAGE AND POLYADENYLATION SPECIFICITY FACTOR SUBUNIT 4-RELATED"/>
    <property type="match status" value="1"/>
</dbReference>
<dbReference type="PANTHER" id="PTHR23102:SF24">
    <property type="entry name" value="CLEAVAGE AND POLYADENYLATION SPECIFICITY FACTOR SUBUNIT 4"/>
    <property type="match status" value="1"/>
</dbReference>
<keyword evidence="2" id="KW-0862">Zinc</keyword>
<evidence type="ECO:0000256" key="2">
    <source>
        <dbReference type="PROSITE-ProRule" id="PRU00723"/>
    </source>
</evidence>
<dbReference type="InterPro" id="IPR000571">
    <property type="entry name" value="Znf_CCCH"/>
</dbReference>
<keyword evidence="6" id="KW-1185">Reference proteome</keyword>
<dbReference type="Proteomes" id="UP001608902">
    <property type="component" value="Unassembled WGS sequence"/>
</dbReference>
<comment type="caution">
    <text evidence="5">The sequence shown here is derived from an EMBL/GenBank/DDBJ whole genome shotgun (WGS) entry which is preliminary data.</text>
</comment>
<dbReference type="PROSITE" id="PS50103">
    <property type="entry name" value="ZF_C3H1"/>
    <property type="match status" value="2"/>
</dbReference>
<feature type="zinc finger region" description="C3H1-type" evidence="2">
    <location>
        <begin position="278"/>
        <end position="306"/>
    </location>
</feature>
<keyword evidence="2" id="KW-0863">Zinc-finger</keyword>
<keyword evidence="1" id="KW-0677">Repeat</keyword>
<accession>A0ABD6EGE1</accession>
<evidence type="ECO:0000256" key="3">
    <source>
        <dbReference type="SAM" id="MobiDB-lite"/>
    </source>
</evidence>
<feature type="domain" description="C3H1-type" evidence="4">
    <location>
        <begin position="278"/>
        <end position="306"/>
    </location>
</feature>
<feature type="region of interest" description="Disordered" evidence="3">
    <location>
        <begin position="143"/>
        <end position="194"/>
    </location>
</feature>
<evidence type="ECO:0000256" key="1">
    <source>
        <dbReference type="ARBA" id="ARBA00022737"/>
    </source>
</evidence>
<organism evidence="5 6">
    <name type="scientific">Gnathostoma spinigerum</name>
    <dbReference type="NCBI Taxonomy" id="75299"/>
    <lineage>
        <taxon>Eukaryota</taxon>
        <taxon>Metazoa</taxon>
        <taxon>Ecdysozoa</taxon>
        <taxon>Nematoda</taxon>
        <taxon>Chromadorea</taxon>
        <taxon>Rhabditida</taxon>
        <taxon>Spirurina</taxon>
        <taxon>Gnathostomatomorpha</taxon>
        <taxon>Gnathostomatoidea</taxon>
        <taxon>Gnathostomatidae</taxon>
        <taxon>Gnathostoma</taxon>
    </lineage>
</organism>
<evidence type="ECO:0000259" key="4">
    <source>
        <dbReference type="PROSITE" id="PS50103"/>
    </source>
</evidence>
<feature type="region of interest" description="Disordered" evidence="3">
    <location>
        <begin position="238"/>
        <end position="258"/>
    </location>
</feature>
<protein>
    <recommendedName>
        <fullName evidence="4">C3H1-type domain-containing protein</fullName>
    </recommendedName>
</protein>
<sequence length="439" mass="49652">MSEFNVVENKQHTDVINAQLQHVFSVDPLSGQIDYRTDEEKKLASRSQFLGRTIELPENSGRPQKSDIRTFPLKQNCETFFQPDTGEGGAYEEQLRVPFNAVSTLLPHLRRNDSAPVFLRTATKLIRKPVDGFVSNATINAAKEHSSAGSSEASGCSPSHVSSERITTVSPFPINGADTTSDVDKHSGAQSPLMNSRKRSFVNPLFTKQQNVAVPNFLTKALVQPKILRKAASSGTLSRNGMSWRRKRSNERSEEQQEVTVQKRINRRLLRINNQLFTDDSRECYEFAAKKKCTAGIFCPFIHNGSDSHQTTKICARFMLGQCRSEYCEYSHALAEHQLPVCDYYLRCVCSNSSCSFLHVKHSDRLRFCEDFNRGTCKRGAECNAPHRYLPRILTKRGVPEDYVFSYTSDKVPHGPTSKLNEEIEKEVHNDSSLFDWIT</sequence>
<dbReference type="Gene3D" id="4.10.1000.10">
    <property type="entry name" value="Zinc finger, CCCH-type"/>
    <property type="match status" value="1"/>
</dbReference>
<feature type="domain" description="C3H1-type" evidence="4">
    <location>
        <begin position="363"/>
        <end position="390"/>
    </location>
</feature>
<evidence type="ECO:0000313" key="5">
    <source>
        <dbReference type="EMBL" id="MFH4978771.1"/>
    </source>
</evidence>
<dbReference type="EMBL" id="JBGFUD010003508">
    <property type="protein sequence ID" value="MFH4978771.1"/>
    <property type="molecule type" value="Genomic_DNA"/>
</dbReference>
<gene>
    <name evidence="5" type="ORF">AB6A40_005480</name>
</gene>